<evidence type="ECO:0000256" key="5">
    <source>
        <dbReference type="ARBA" id="ARBA00022840"/>
    </source>
</evidence>
<evidence type="ECO:0000256" key="2">
    <source>
        <dbReference type="ARBA" id="ARBA00022679"/>
    </source>
</evidence>
<dbReference type="Pfam" id="PF00069">
    <property type="entry name" value="Pkinase"/>
    <property type="match status" value="1"/>
</dbReference>
<dbReference type="InterPro" id="IPR000719">
    <property type="entry name" value="Prot_kinase_dom"/>
</dbReference>
<accession>A0A0G4H5H6</accession>
<keyword evidence="5" id="KW-0067">ATP-binding</keyword>
<keyword evidence="3" id="KW-0547">Nucleotide-binding</keyword>
<reference evidence="7 8" key="1">
    <citation type="submission" date="2014-11" db="EMBL/GenBank/DDBJ databases">
        <authorList>
            <person name="Zhu J."/>
            <person name="Qi W."/>
            <person name="Song R."/>
        </authorList>
    </citation>
    <scope>NUCLEOTIDE SEQUENCE [LARGE SCALE GENOMIC DNA]</scope>
</reference>
<dbReference type="PROSITE" id="PS00108">
    <property type="entry name" value="PROTEIN_KINASE_ST"/>
    <property type="match status" value="1"/>
</dbReference>
<dbReference type="GO" id="GO:0005524">
    <property type="term" value="F:ATP binding"/>
    <property type="evidence" value="ECO:0007669"/>
    <property type="project" value="UniProtKB-KW"/>
</dbReference>
<dbReference type="PhylomeDB" id="A0A0G4H5H6"/>
<dbReference type="EMBL" id="CDMY01001019">
    <property type="protein sequence ID" value="CEM39052.1"/>
    <property type="molecule type" value="Genomic_DNA"/>
</dbReference>
<name>A0A0G4H5H6_VITBC</name>
<dbReference type="InterPro" id="IPR050494">
    <property type="entry name" value="Ser_Thr_dual-spec_kinase"/>
</dbReference>
<dbReference type="GO" id="GO:0004674">
    <property type="term" value="F:protein serine/threonine kinase activity"/>
    <property type="evidence" value="ECO:0007669"/>
    <property type="project" value="UniProtKB-KW"/>
</dbReference>
<dbReference type="OrthoDB" id="541276at2759"/>
<evidence type="ECO:0000259" key="6">
    <source>
        <dbReference type="PROSITE" id="PS50011"/>
    </source>
</evidence>
<sequence length="274" mass="30240">MFFGILISPLTDVCWTPHTNSLHGFPPPEGCQSYPAGLPPAVLRWVLRQLLSAMAHLEENGVWHCDLKPENILVKHQEGRTSVNLADFGNSREVADTGRVTETEMQTPSHRAPEVHLKAALAAAANGRETNFPETLHNTAKTDMWSVATTAFKAAFGVSLFPYHNDARHMLRDIFSVMGVPKEEEWPGIADVLSQIGMELPDARGSSTDAIHRRLTARLLLHQKNSKAPLLAAANGKYLHEFIAFMDRLVCPPAFRMNAKDGLSHFFLAGGDDD</sequence>
<dbReference type="STRING" id="1169540.A0A0G4H5H6"/>
<feature type="domain" description="Protein kinase" evidence="6">
    <location>
        <begin position="1"/>
        <end position="268"/>
    </location>
</feature>
<keyword evidence="4" id="KW-0418">Kinase</keyword>
<protein>
    <recommendedName>
        <fullName evidence="6">Protein kinase domain-containing protein</fullName>
    </recommendedName>
</protein>
<dbReference type="SUPFAM" id="SSF56112">
    <property type="entry name" value="Protein kinase-like (PK-like)"/>
    <property type="match status" value="1"/>
</dbReference>
<dbReference type="PANTHER" id="PTHR24058">
    <property type="entry name" value="DUAL SPECIFICITY PROTEIN KINASE"/>
    <property type="match status" value="1"/>
</dbReference>
<keyword evidence="2" id="KW-0808">Transferase</keyword>
<keyword evidence="8" id="KW-1185">Reference proteome</keyword>
<dbReference type="AlphaFoldDB" id="A0A0G4H5H6"/>
<dbReference type="VEuPathDB" id="CryptoDB:Vbra_10678"/>
<dbReference type="InterPro" id="IPR008271">
    <property type="entry name" value="Ser/Thr_kinase_AS"/>
</dbReference>
<dbReference type="Proteomes" id="UP000041254">
    <property type="component" value="Unassembled WGS sequence"/>
</dbReference>
<evidence type="ECO:0000256" key="1">
    <source>
        <dbReference type="ARBA" id="ARBA00022527"/>
    </source>
</evidence>
<organism evidence="7 8">
    <name type="scientific">Vitrella brassicaformis (strain CCMP3155)</name>
    <dbReference type="NCBI Taxonomy" id="1169540"/>
    <lineage>
        <taxon>Eukaryota</taxon>
        <taxon>Sar</taxon>
        <taxon>Alveolata</taxon>
        <taxon>Colpodellida</taxon>
        <taxon>Vitrellaceae</taxon>
        <taxon>Vitrella</taxon>
    </lineage>
</organism>
<keyword evidence="1" id="KW-0723">Serine/threonine-protein kinase</keyword>
<evidence type="ECO:0000313" key="7">
    <source>
        <dbReference type="EMBL" id="CEM39052.1"/>
    </source>
</evidence>
<evidence type="ECO:0000256" key="4">
    <source>
        <dbReference type="ARBA" id="ARBA00022777"/>
    </source>
</evidence>
<dbReference type="PROSITE" id="PS50011">
    <property type="entry name" value="PROTEIN_KINASE_DOM"/>
    <property type="match status" value="1"/>
</dbReference>
<proteinExistence type="predicted"/>
<evidence type="ECO:0000256" key="3">
    <source>
        <dbReference type="ARBA" id="ARBA00022741"/>
    </source>
</evidence>
<evidence type="ECO:0000313" key="8">
    <source>
        <dbReference type="Proteomes" id="UP000041254"/>
    </source>
</evidence>
<dbReference type="SMART" id="SM00220">
    <property type="entry name" value="S_TKc"/>
    <property type="match status" value="1"/>
</dbReference>
<dbReference type="InParanoid" id="A0A0G4H5H6"/>
<gene>
    <name evidence="7" type="ORF">Vbra_10678</name>
</gene>
<dbReference type="PANTHER" id="PTHR24058:SF28">
    <property type="entry name" value="SERINE_THREONINE-PROTEIN KINASE MINIBRAIN"/>
    <property type="match status" value="1"/>
</dbReference>
<dbReference type="InterPro" id="IPR011009">
    <property type="entry name" value="Kinase-like_dom_sf"/>
</dbReference>
<dbReference type="Gene3D" id="1.10.510.10">
    <property type="entry name" value="Transferase(Phosphotransferase) domain 1"/>
    <property type="match status" value="1"/>
</dbReference>